<dbReference type="SUPFAM" id="SSF52980">
    <property type="entry name" value="Restriction endonuclease-like"/>
    <property type="match status" value="1"/>
</dbReference>
<dbReference type="Gene3D" id="3.40.1350.10">
    <property type="match status" value="1"/>
</dbReference>
<accession>A0A162MYC7</accession>
<evidence type="ECO:0000259" key="2">
    <source>
        <dbReference type="Pfam" id="PF18062"/>
    </source>
</evidence>
<dbReference type="Pfam" id="PF18062">
    <property type="entry name" value="RE_AspBHI_N"/>
    <property type="match status" value="1"/>
</dbReference>
<comment type="caution">
    <text evidence="3">The sequence shown here is derived from an EMBL/GenBank/DDBJ whole genome shotgun (WGS) entry which is preliminary data.</text>
</comment>
<protein>
    <recommendedName>
        <fullName evidence="5">Restriction endonuclease type IV Mrr domain-containing protein</fullName>
    </recommendedName>
</protein>
<evidence type="ECO:0000313" key="3">
    <source>
        <dbReference type="EMBL" id="KYO68553.1"/>
    </source>
</evidence>
<dbReference type="InterPro" id="IPR041409">
    <property type="entry name" value="RE_AspBHI_N"/>
</dbReference>
<evidence type="ECO:0000259" key="1">
    <source>
        <dbReference type="Pfam" id="PF04471"/>
    </source>
</evidence>
<dbReference type="STRING" id="520767.ATZ99_00620"/>
<dbReference type="Proteomes" id="UP000075737">
    <property type="component" value="Unassembled WGS sequence"/>
</dbReference>
<dbReference type="PATRIC" id="fig|520767.4.peg.64"/>
<dbReference type="InterPro" id="IPR011856">
    <property type="entry name" value="tRNA_endonuc-like_dom_sf"/>
</dbReference>
<proteinExistence type="predicted"/>
<dbReference type="Pfam" id="PF04471">
    <property type="entry name" value="Mrr_cat"/>
    <property type="match status" value="1"/>
</dbReference>
<dbReference type="AlphaFoldDB" id="A0A162MYC7"/>
<dbReference type="RefSeq" id="WP_222927043.1">
    <property type="nucleotide sequence ID" value="NZ_LOHZ01000015.1"/>
</dbReference>
<dbReference type="Gene3D" id="2.30.280.20">
    <property type="match status" value="1"/>
</dbReference>
<feature type="domain" description="Restriction endonuclease type IV Mrr" evidence="1">
    <location>
        <begin position="249"/>
        <end position="366"/>
    </location>
</feature>
<dbReference type="GO" id="GO:0009307">
    <property type="term" value="P:DNA restriction-modification system"/>
    <property type="evidence" value="ECO:0007669"/>
    <property type="project" value="InterPro"/>
</dbReference>
<dbReference type="InterPro" id="IPR011335">
    <property type="entry name" value="Restrct_endonuc-II-like"/>
</dbReference>
<gene>
    <name evidence="3" type="ORF">ATZ99_00620</name>
</gene>
<feature type="domain" description="Restriction endonuclease AspBHI N-terminal" evidence="2">
    <location>
        <begin position="28"/>
        <end position="211"/>
    </location>
</feature>
<dbReference type="REBASE" id="220345">
    <property type="entry name" value="TgoR270ORF620P"/>
</dbReference>
<evidence type="ECO:0008006" key="5">
    <source>
        <dbReference type="Google" id="ProtNLM"/>
    </source>
</evidence>
<dbReference type="InterPro" id="IPR007560">
    <property type="entry name" value="Restrct_endonuc_IV_Mrr"/>
</dbReference>
<dbReference type="GO" id="GO:0004519">
    <property type="term" value="F:endonuclease activity"/>
    <property type="evidence" value="ECO:0007669"/>
    <property type="project" value="InterPro"/>
</dbReference>
<evidence type="ECO:0000313" key="4">
    <source>
        <dbReference type="Proteomes" id="UP000075737"/>
    </source>
</evidence>
<dbReference type="GO" id="GO:0003677">
    <property type="term" value="F:DNA binding"/>
    <property type="evidence" value="ECO:0007669"/>
    <property type="project" value="InterPro"/>
</dbReference>
<keyword evidence="4" id="KW-1185">Reference proteome</keyword>
<dbReference type="EMBL" id="LOHZ01000015">
    <property type="protein sequence ID" value="KYO68553.1"/>
    <property type="molecule type" value="Genomic_DNA"/>
</dbReference>
<organism evidence="3 4">
    <name type="scientific">Thermovenabulum gondwanense</name>
    <dbReference type="NCBI Taxonomy" id="520767"/>
    <lineage>
        <taxon>Bacteria</taxon>
        <taxon>Bacillati</taxon>
        <taxon>Bacillota</taxon>
        <taxon>Clostridia</taxon>
        <taxon>Thermosediminibacterales</taxon>
        <taxon>Thermosediminibacteraceae</taxon>
        <taxon>Thermovenabulum</taxon>
    </lineage>
</organism>
<reference evidence="3 4" key="1">
    <citation type="submission" date="2015-12" db="EMBL/GenBank/DDBJ databases">
        <title>Draft genome of Thermovenabulum gondwanense isolated from a red thermophilic microbial mat colonisisng an outflow channel of a bore well.</title>
        <authorList>
            <person name="Patel B.K."/>
        </authorList>
    </citation>
    <scope>NUCLEOTIDE SEQUENCE [LARGE SCALE GENOMIC DNA]</scope>
    <source>
        <strain evidence="3 4">R270</strain>
    </source>
</reference>
<sequence length="392" mass="45039">MQNIIKFEDLENADLIVDAVYEGGTDVNVKGDPISKLLGCGNLGGFRYLGSTDPFELKYVVLYSSLLDPDWPDSLDNQTGIFTYFGDNKDPGNQLHRTRKKGNYILKECFNMLHNSKLDKIPPFFIFTKGTKGRDVVFRGVAVPGAKNLTSFDDLVAIWKIKGQERFQNYRAIFTILDIDKVTRNWIKDLQNGNIITHNTPKAFKEWVEKGIYRPLIAERTVEYRKKEEQLPTGYDEKFIEEIINYFKDGYAFEHCAVEIFKLMDSNVIECNLTRPWVDGGRDAVGKYRIGNANNYILVDFALEAKKYNLNNAVGVKEISRLISRLRNRQFGVIVTTSYVNMQAYKEIKEDGHPIIIICAKDIVDILKNKGITTIEDLQNWLNKNFKKEVVQ</sequence>
<name>A0A162MYC7_9FIRM</name>